<keyword evidence="1" id="KW-0472">Membrane</keyword>
<dbReference type="PROSITE" id="PS51257">
    <property type="entry name" value="PROKAR_LIPOPROTEIN"/>
    <property type="match status" value="1"/>
</dbReference>
<feature type="transmembrane region" description="Helical" evidence="1">
    <location>
        <begin position="35"/>
        <end position="52"/>
    </location>
</feature>
<evidence type="ECO:0000313" key="2">
    <source>
        <dbReference type="EMBL" id="CAG6739531.1"/>
    </source>
</evidence>
<organism evidence="2">
    <name type="scientific">Cacopsylla melanoneura</name>
    <dbReference type="NCBI Taxonomy" id="428564"/>
    <lineage>
        <taxon>Eukaryota</taxon>
        <taxon>Metazoa</taxon>
        <taxon>Ecdysozoa</taxon>
        <taxon>Arthropoda</taxon>
        <taxon>Hexapoda</taxon>
        <taxon>Insecta</taxon>
        <taxon>Pterygota</taxon>
        <taxon>Neoptera</taxon>
        <taxon>Paraneoptera</taxon>
        <taxon>Hemiptera</taxon>
        <taxon>Sternorrhyncha</taxon>
        <taxon>Psylloidea</taxon>
        <taxon>Psyllidae</taxon>
        <taxon>Psyllinae</taxon>
        <taxon>Cacopsylla</taxon>
    </lineage>
</organism>
<dbReference type="AlphaFoldDB" id="A0A8D8Z3Z5"/>
<evidence type="ECO:0000256" key="1">
    <source>
        <dbReference type="SAM" id="Phobius"/>
    </source>
</evidence>
<accession>A0A8D8Z3Z5</accession>
<proteinExistence type="predicted"/>
<dbReference type="EMBL" id="HBUF01413779">
    <property type="protein sequence ID" value="CAG6739531.1"/>
    <property type="molecule type" value="Transcribed_RNA"/>
</dbReference>
<reference evidence="2" key="1">
    <citation type="submission" date="2021-05" db="EMBL/GenBank/DDBJ databases">
        <authorList>
            <person name="Alioto T."/>
            <person name="Alioto T."/>
            <person name="Gomez Garrido J."/>
        </authorList>
    </citation>
    <scope>NUCLEOTIDE SEQUENCE</scope>
</reference>
<sequence>MLKTKLQKKQSIPFLFLTFLTSCRCLVIPRESLSLFFSFFLSTLHLILALRFSPFSYSLFVSHPSPFNTTSSFLPPIPSLSFSPLSISYSLFLSLPSPFSIVTY</sequence>
<keyword evidence="1" id="KW-0812">Transmembrane</keyword>
<keyword evidence="1" id="KW-1133">Transmembrane helix</keyword>
<name>A0A8D8Z3Z5_9HEMI</name>
<protein>
    <submittedName>
        <fullName evidence="2">Uncharacterized protein</fullName>
    </submittedName>
</protein>